<dbReference type="GO" id="GO:0009922">
    <property type="term" value="F:fatty acid elongase activity"/>
    <property type="evidence" value="ECO:0007669"/>
    <property type="project" value="UniProtKB-UniRule"/>
</dbReference>
<evidence type="ECO:0000256" key="16">
    <source>
        <dbReference type="ARBA" id="ARBA00023098"/>
    </source>
</evidence>
<evidence type="ECO:0000256" key="2">
    <source>
        <dbReference type="ARBA" id="ARBA00004141"/>
    </source>
</evidence>
<dbReference type="GO" id="GO:0034626">
    <property type="term" value="P:fatty acid elongation, polyunsaturated fatty acid"/>
    <property type="evidence" value="ECO:0007669"/>
    <property type="project" value="UniProtKB-UniRule"/>
</dbReference>
<dbReference type="GO" id="GO:0006636">
    <property type="term" value="P:unsaturated fatty acid biosynthetic process"/>
    <property type="evidence" value="ECO:0007669"/>
    <property type="project" value="UniProtKB-UniRule"/>
</dbReference>
<keyword evidence="10 23" id="KW-0812">Transmembrane</keyword>
<evidence type="ECO:0000313" key="26">
    <source>
        <dbReference type="Proteomes" id="UP000796761"/>
    </source>
</evidence>
<feature type="repeat" description="WD" evidence="24">
    <location>
        <begin position="331"/>
        <end position="362"/>
    </location>
</feature>
<dbReference type="GO" id="GO:0005789">
    <property type="term" value="C:endoplasmic reticulum membrane"/>
    <property type="evidence" value="ECO:0007669"/>
    <property type="project" value="UniProtKB-SubCell"/>
</dbReference>
<evidence type="ECO:0000256" key="5">
    <source>
        <dbReference type="ARBA" id="ARBA00022454"/>
    </source>
</evidence>
<dbReference type="InterPro" id="IPR033670">
    <property type="entry name" value="ELOVL7"/>
</dbReference>
<dbReference type="GO" id="GO:0016363">
    <property type="term" value="C:nuclear matrix"/>
    <property type="evidence" value="ECO:0007669"/>
    <property type="project" value="UniProtKB-SubCell"/>
</dbReference>
<evidence type="ECO:0000256" key="20">
    <source>
        <dbReference type="ARBA" id="ARBA00023242"/>
    </source>
</evidence>
<dbReference type="EMBL" id="SWJQ01000535">
    <property type="protein sequence ID" value="TRZ13163.1"/>
    <property type="molecule type" value="Genomic_DNA"/>
</dbReference>
<feature type="repeat" description="WD" evidence="24">
    <location>
        <begin position="182"/>
        <end position="217"/>
    </location>
</feature>
<evidence type="ECO:0000256" key="8">
    <source>
        <dbReference type="ARBA" id="ARBA00022574"/>
    </source>
</evidence>
<dbReference type="PANTHER" id="PTHR46202:SF1">
    <property type="entry name" value="DNA EXCISION REPAIR PROTEIN ERCC-8"/>
    <property type="match status" value="1"/>
</dbReference>
<comment type="caution">
    <text evidence="25">The sequence shown here is derived from an EMBL/GenBank/DDBJ whole genome shotgun (WGS) entry which is preliminary data.</text>
</comment>
<evidence type="ECO:0000256" key="12">
    <source>
        <dbReference type="ARBA" id="ARBA00022763"/>
    </source>
</evidence>
<dbReference type="EC" id="2.3.1.199" evidence="23"/>
<dbReference type="InterPro" id="IPR030457">
    <property type="entry name" value="ELO_CS"/>
</dbReference>
<feature type="transmembrane region" description="Helical" evidence="23">
    <location>
        <begin position="585"/>
        <end position="603"/>
    </location>
</feature>
<dbReference type="SMART" id="SM00320">
    <property type="entry name" value="WD40"/>
    <property type="match status" value="5"/>
</dbReference>
<dbReference type="GO" id="GO:0019367">
    <property type="term" value="P:fatty acid elongation, saturated fatty acid"/>
    <property type="evidence" value="ECO:0007669"/>
    <property type="project" value="UniProtKB-UniRule"/>
</dbReference>
<keyword evidence="9 23" id="KW-0808">Transferase</keyword>
<keyword evidence="20" id="KW-0539">Nucleus</keyword>
<keyword evidence="7" id="KW-0597">Phosphoprotein</keyword>
<evidence type="ECO:0000256" key="23">
    <source>
        <dbReference type="HAMAP-Rule" id="MF_03207"/>
    </source>
</evidence>
<keyword evidence="5" id="KW-0158">Chromosome</keyword>
<dbReference type="GO" id="GO:0006283">
    <property type="term" value="P:transcription-coupled nucleotide-excision repair"/>
    <property type="evidence" value="ECO:0007669"/>
    <property type="project" value="InterPro"/>
</dbReference>
<dbReference type="Proteomes" id="UP000796761">
    <property type="component" value="Unassembled WGS sequence"/>
</dbReference>
<comment type="function">
    <text evidence="23">Catalyzes the first and rate-limiting reaction of the four reactions that constitute the long-chain fatty acids elongation cycle. This endoplasmic reticulum-bound enzymatic process allows the addition of 2 carbons to the chain of long- and very long-chain fatty acids (VLCFAs) per cycle. Condensing enzyme with higher activity toward C18 acyl-CoAs, especially C18:3(n-3) acyl-CoAs and C18:3(n-6)-CoAs. Also active toward C20:4-, C18:0-, C18:1-, C18:2- and C16:0-CoAs, and weakly toward C20:0-CoA. Little or no activity toward C22:0-, C24:0-, or C26:0-CoAs. May participate to the production of saturated and polyunsaturated VLCFAs of different chain lengths that are involved in multiple biological processes as precursors of membrane lipids and lipid mediators.</text>
</comment>
<comment type="subunit">
    <text evidence="22">Part of the CSA complex (also named DCX(ERCC8) complex), a DCX E3 ubiquitin-protein ligase complex containing ERCC8, RBX1, DDB1 and CUL4A; the CSA complex interacts with RNA polymerase II; upon UV irradiation it interacts with the COP9 signalosome and preferentially with the hyperphosphorylated form of RNA polymerase II. Interacts with ERCC6/CSB (via CIM motif); promoting recruitment to lesion-stalled RNA polymerase II (Pol II). Interacts with KIAA1530/UVSSA. Interacts with a subunit of RNA polymerase II TFIIH.</text>
</comment>
<evidence type="ECO:0000256" key="4">
    <source>
        <dbReference type="ARBA" id="ARBA00004906"/>
    </source>
</evidence>
<dbReference type="FunFam" id="2.130.10.10:FF:000130">
    <property type="entry name" value="DNA excision repair protein ERCC-8"/>
    <property type="match status" value="1"/>
</dbReference>
<keyword evidence="18 23" id="KW-0275">Fatty acid biosynthesis</keyword>
<dbReference type="OrthoDB" id="361494at2759"/>
<dbReference type="GO" id="GO:0000209">
    <property type="term" value="P:protein polyubiquitination"/>
    <property type="evidence" value="ECO:0007669"/>
    <property type="project" value="TreeGrafter"/>
</dbReference>
<dbReference type="GO" id="GO:0031464">
    <property type="term" value="C:Cul4A-RING E3 ubiquitin ligase complex"/>
    <property type="evidence" value="ECO:0007669"/>
    <property type="project" value="TreeGrafter"/>
</dbReference>
<keyword evidence="15 23" id="KW-1133">Transmembrane helix</keyword>
<evidence type="ECO:0000256" key="15">
    <source>
        <dbReference type="ARBA" id="ARBA00022989"/>
    </source>
</evidence>
<feature type="transmembrane region" description="Helical" evidence="23">
    <location>
        <begin position="634"/>
        <end position="652"/>
    </location>
</feature>
<evidence type="ECO:0000256" key="10">
    <source>
        <dbReference type="ARBA" id="ARBA00022692"/>
    </source>
</evidence>
<dbReference type="PROSITE" id="PS00678">
    <property type="entry name" value="WD_REPEATS_1"/>
    <property type="match status" value="2"/>
</dbReference>
<comment type="similarity">
    <text evidence="23">Belongs to the ELO family. ELOVL7 subfamily.</text>
</comment>
<dbReference type="UniPathway" id="UPA00094"/>
<evidence type="ECO:0000313" key="25">
    <source>
        <dbReference type="EMBL" id="TRZ13163.1"/>
    </source>
</evidence>
<dbReference type="PRINTS" id="PR00320">
    <property type="entry name" value="GPROTEINBRPT"/>
</dbReference>
<reference evidence="25" key="1">
    <citation type="submission" date="2019-04" db="EMBL/GenBank/DDBJ databases">
        <title>Genome assembly of Zosterops borbonicus 15179.</title>
        <authorList>
            <person name="Leroy T."/>
            <person name="Anselmetti Y."/>
            <person name="Tilak M.-K."/>
            <person name="Nabholz B."/>
        </authorList>
    </citation>
    <scope>NUCLEOTIDE SEQUENCE</scope>
    <source>
        <strain evidence="25">HGM_15179</strain>
        <tissue evidence="25">Muscle</tissue>
    </source>
</reference>
<dbReference type="InterPro" id="IPR042238">
    <property type="entry name" value="Rad28/ERCC8/Ckn1/ATCSA-1"/>
</dbReference>
<organism evidence="25 26">
    <name type="scientific">Zosterops borbonicus</name>
    <dbReference type="NCBI Taxonomy" id="364589"/>
    <lineage>
        <taxon>Eukaryota</taxon>
        <taxon>Metazoa</taxon>
        <taxon>Chordata</taxon>
        <taxon>Craniata</taxon>
        <taxon>Vertebrata</taxon>
        <taxon>Euteleostomi</taxon>
        <taxon>Archelosauria</taxon>
        <taxon>Archosauria</taxon>
        <taxon>Dinosauria</taxon>
        <taxon>Saurischia</taxon>
        <taxon>Theropoda</taxon>
        <taxon>Coelurosauria</taxon>
        <taxon>Aves</taxon>
        <taxon>Neognathae</taxon>
        <taxon>Neoaves</taxon>
        <taxon>Telluraves</taxon>
        <taxon>Australaves</taxon>
        <taxon>Passeriformes</taxon>
        <taxon>Sylvioidea</taxon>
        <taxon>Zosteropidae</taxon>
        <taxon>Zosterops</taxon>
    </lineage>
</organism>
<dbReference type="Gene3D" id="2.130.10.10">
    <property type="entry name" value="YVTN repeat-like/Quinoprotein amine dehydrogenase"/>
    <property type="match status" value="1"/>
</dbReference>
<keyword evidence="17 23" id="KW-0472">Membrane</keyword>
<keyword evidence="23" id="KW-0256">Endoplasmic reticulum</keyword>
<feature type="repeat" description="WD" evidence="24">
    <location>
        <begin position="242"/>
        <end position="283"/>
    </location>
</feature>
<protein>
    <recommendedName>
        <fullName evidence="23">Elongation of very long chain fatty acids protein 7</fullName>
        <ecNumber evidence="23">2.3.1.199</ecNumber>
    </recommendedName>
    <alternativeName>
        <fullName evidence="23">3-keto acyl-CoA synthase ELOVL7</fullName>
    </alternativeName>
    <alternativeName>
        <fullName evidence="23">ELOVL fatty acid elongase 7</fullName>
        <shortName evidence="23">ELOVL FA elongase 7</shortName>
    </alternativeName>
    <alternativeName>
        <fullName evidence="23">Very long chain 3-ketoacyl-CoA synthase 7</fullName>
    </alternativeName>
    <alternativeName>
        <fullName evidence="23">Very long chain 3-oxoacyl-CoA synthase 7</fullName>
    </alternativeName>
</protein>
<dbReference type="SUPFAM" id="SSF50978">
    <property type="entry name" value="WD40 repeat-like"/>
    <property type="match status" value="1"/>
</dbReference>
<dbReference type="GO" id="GO:0034625">
    <property type="term" value="P:fatty acid elongation, monounsaturated fatty acid"/>
    <property type="evidence" value="ECO:0007669"/>
    <property type="project" value="UniProtKB-UniRule"/>
</dbReference>
<dbReference type="PANTHER" id="PTHR46202">
    <property type="entry name" value="DNA EXCISION REPAIR PROTEIN ERCC-8"/>
    <property type="match status" value="1"/>
</dbReference>
<dbReference type="HAMAP" id="MF_03207">
    <property type="entry name" value="VLCF_elongase_7"/>
    <property type="match status" value="1"/>
</dbReference>
<comment type="subcellular location">
    <subcellularLocation>
        <location evidence="3">Chromosome</location>
    </subcellularLocation>
    <subcellularLocation>
        <location evidence="23">Endoplasmic reticulum membrane</location>
        <topology evidence="23">Multi-pass membrane protein</topology>
    </subcellularLocation>
    <subcellularLocation>
        <location evidence="2">Membrane</location>
        <topology evidence="2">Multi-pass membrane protein</topology>
    </subcellularLocation>
    <subcellularLocation>
        <location evidence="1">Nucleus matrix</location>
    </subcellularLocation>
</comment>
<proteinExistence type="inferred from homology"/>
<feature type="transmembrane region" description="Helical" evidence="23">
    <location>
        <begin position="749"/>
        <end position="774"/>
    </location>
</feature>
<keyword evidence="8 24" id="KW-0853">WD repeat</keyword>
<feature type="repeat" description="WD" evidence="24">
    <location>
        <begin position="95"/>
        <end position="137"/>
    </location>
</feature>
<comment type="function">
    <text evidence="21">Substrate-recognition component of the CSA complex, a DCX (DDB1-CUL4-X-box) E3 ubiquitin-protein ligase complex, involved in transcription-coupled nucleotide excision repair (TC-NER), a process during which RNA polymerase II-blocking lesions are rapidly removed from the transcribed strand of active genes. Following recruitment to lesion-stalled RNA polymerase II (Pol II), the CSA complex mediates ubiquitination of Pol II subunit POLR2A/RPB1 at 'Lys-1268', a critical TC-NER checkpoint, governing RNA Pol II stability and initiating DNA damage excision by TFIIH recruitment. The CSA complex also promotes the ubiquitination and subsequent proteasomal degradation of ERCC6/CSB in a UV-dependent manner; ERCC6 degradation is essential for the recovery of RNA synthesis after transcription-coupled repair. Also plays a role in DNA double-strand breaks (DSSBs) repair by non-homologous end joining (NHEJ).</text>
</comment>
<evidence type="ECO:0000256" key="9">
    <source>
        <dbReference type="ARBA" id="ARBA00022679"/>
    </source>
</evidence>
<dbReference type="AlphaFoldDB" id="A0A8K1G7T1"/>
<keyword evidence="12" id="KW-0227">DNA damage</keyword>
<dbReference type="GO" id="GO:0035338">
    <property type="term" value="P:long-chain fatty-acyl-CoA biosynthetic process"/>
    <property type="evidence" value="ECO:0007669"/>
    <property type="project" value="UniProtKB-UniRule"/>
</dbReference>
<dbReference type="Pfam" id="PF01151">
    <property type="entry name" value="ELO"/>
    <property type="match status" value="1"/>
</dbReference>
<sequence length="795" mass="91131">MLGLLAARQAGLDDPARLRRAECTRRVLSLELNKDRDVERIHRGGINTLDVDPIEGRYMLSGGSDGVIGLYDLENLSRKPTYACEALFSVGRSHLDVHKYSVETVQWYPHDTGMFTSSSFDKTLKIWDTNTLQPADMFYFDETVYSHHMSPVATQHCLIAVGTRSPNIRLCDLKSGSSSHILRGHREGVMAVSWSSRDEYILASGSADGRVKLWDVRRASGCLSTLDQHNGKRSKFYSEAEMFAHNGMVNGICYTNDGLHLLSIGTDDRMRLWNSSTGKNTLVNYGKICNESRKRLKFAISCGCNQEFAFVPHASIIAVYAVFTGELITELRGHYDTINCCVFHPHFQELYSGSKDCNILAWIPAPRKPVADDISEKVFKISLLHMSHTSLANMKDSWKGTELRMQSFKKSSHVGPPQGHKSYQETWSSMGSSLQEWAGPCQDPAPGLLQGFEFVGVTCTEKTVPQVQNWSINAGLANFSEDLAPKMSPYEKHQTIYYSIVVHRLMQRQHHKNQVKMAFSNLTSKAILLYDEWIKDADPRLEGWPLMSSPFPTTFIIGTYVYFVTSLGPKLMENKKPFELRQIMTFYNFSVVALSLYMTYEFLMSGWATGYSFRCDIVDYSRSPTALRMVRTCWLYFFSKFIELLDTIFFVLRKKNNQVTFLHVFHHSIMPWTWWFGVKFAAGGLGTFHALLNCIVHVVMYTYYGICSLGPAYHKYLWWKKYMTTIQLVQFIMITVHIGQIYIMDDCPYQYPIFMFIIWLYGSMFLVLFLHFWYHAYTKGQRLPKMARNGIGKDQ</sequence>
<accession>A0A8K1G7T1</accession>
<comment type="pathway">
    <text evidence="23">Lipid metabolism; fatty acid biosynthesis.</text>
</comment>
<evidence type="ECO:0000256" key="19">
    <source>
        <dbReference type="ARBA" id="ARBA00023204"/>
    </source>
</evidence>
<evidence type="ECO:0000256" key="14">
    <source>
        <dbReference type="ARBA" id="ARBA00022832"/>
    </source>
</evidence>
<comment type="pathway">
    <text evidence="4">Protein modification; protein ubiquitination.</text>
</comment>
<keyword evidence="16 23" id="KW-0443">Lipid metabolism</keyword>
<feature type="transmembrane region" description="Helical" evidence="23">
    <location>
        <begin position="690"/>
        <end position="710"/>
    </location>
</feature>
<dbReference type="CDD" id="cd00200">
    <property type="entry name" value="WD40"/>
    <property type="match status" value="1"/>
</dbReference>
<evidence type="ECO:0000256" key="3">
    <source>
        <dbReference type="ARBA" id="ARBA00004286"/>
    </source>
</evidence>
<gene>
    <name evidence="23" type="primary">ELOVL7</name>
    <name evidence="25" type="ORF">HGM15179_013943</name>
</gene>
<evidence type="ECO:0000256" key="6">
    <source>
        <dbReference type="ARBA" id="ARBA00022516"/>
    </source>
</evidence>
<dbReference type="PROSITE" id="PS50294">
    <property type="entry name" value="WD_REPEATS_REGION"/>
    <property type="match status" value="3"/>
</dbReference>
<evidence type="ECO:0000256" key="11">
    <source>
        <dbReference type="ARBA" id="ARBA00022737"/>
    </source>
</evidence>
<dbReference type="GO" id="GO:0042761">
    <property type="term" value="P:very long-chain fatty acid biosynthetic process"/>
    <property type="evidence" value="ECO:0007669"/>
    <property type="project" value="UniProtKB-UniRule"/>
</dbReference>
<dbReference type="InterPro" id="IPR020472">
    <property type="entry name" value="WD40_PAC1"/>
</dbReference>
<dbReference type="GO" id="GO:0043161">
    <property type="term" value="P:proteasome-mediated ubiquitin-dependent protein catabolic process"/>
    <property type="evidence" value="ECO:0007669"/>
    <property type="project" value="TreeGrafter"/>
</dbReference>
<keyword evidence="13" id="KW-0833">Ubl conjugation pathway</keyword>
<dbReference type="InterPro" id="IPR015943">
    <property type="entry name" value="WD40/YVTN_repeat-like_dom_sf"/>
</dbReference>
<name>A0A8K1G7T1_9PASS</name>
<dbReference type="Pfam" id="PF00400">
    <property type="entry name" value="WD40"/>
    <property type="match status" value="4"/>
</dbReference>
<evidence type="ECO:0000256" key="18">
    <source>
        <dbReference type="ARBA" id="ARBA00023160"/>
    </source>
</evidence>
<dbReference type="GO" id="GO:0000109">
    <property type="term" value="C:nucleotide-excision repair complex"/>
    <property type="evidence" value="ECO:0007669"/>
    <property type="project" value="TreeGrafter"/>
</dbReference>
<dbReference type="InterPro" id="IPR002076">
    <property type="entry name" value="ELO_fam"/>
</dbReference>
<evidence type="ECO:0000256" key="7">
    <source>
        <dbReference type="ARBA" id="ARBA00022553"/>
    </source>
</evidence>
<keyword evidence="14 23" id="KW-0276">Fatty acid metabolism</keyword>
<feature type="transmembrane region" description="Helical" evidence="23">
    <location>
        <begin position="544"/>
        <end position="564"/>
    </location>
</feature>
<evidence type="ECO:0000256" key="24">
    <source>
        <dbReference type="PROSITE-ProRule" id="PRU00221"/>
    </source>
</evidence>
<dbReference type="GO" id="GO:0009416">
    <property type="term" value="P:response to light stimulus"/>
    <property type="evidence" value="ECO:0007669"/>
    <property type="project" value="UniProtKB-ARBA"/>
</dbReference>
<keyword evidence="19" id="KW-0234">DNA repair</keyword>
<keyword evidence="6 23" id="KW-0444">Lipid biosynthesis</keyword>
<dbReference type="GO" id="GO:0005694">
    <property type="term" value="C:chromosome"/>
    <property type="evidence" value="ECO:0007669"/>
    <property type="project" value="UniProtKB-SubCell"/>
</dbReference>
<dbReference type="PROSITE" id="PS50082">
    <property type="entry name" value="WD_REPEATS_2"/>
    <property type="match status" value="4"/>
</dbReference>
<evidence type="ECO:0000256" key="21">
    <source>
        <dbReference type="ARBA" id="ARBA00054544"/>
    </source>
</evidence>
<dbReference type="InterPro" id="IPR036322">
    <property type="entry name" value="WD40_repeat_dom_sf"/>
</dbReference>
<comment type="caution">
    <text evidence="23">Lacks conserved residue(s) required for the propagation of feature annotation.</text>
</comment>
<feature type="transmembrane region" description="Helical" evidence="23">
    <location>
        <begin position="722"/>
        <end position="743"/>
    </location>
</feature>
<feature type="transmembrane region" description="Helical" evidence="23">
    <location>
        <begin position="659"/>
        <end position="678"/>
    </location>
</feature>
<comment type="catalytic activity">
    <reaction evidence="23">
        <text>a very-long-chain acyl-CoA + malonyl-CoA + H(+) = a very-long-chain 3-oxoacyl-CoA + CO2 + CoA</text>
        <dbReference type="Rhea" id="RHEA:32727"/>
        <dbReference type="ChEBI" id="CHEBI:15378"/>
        <dbReference type="ChEBI" id="CHEBI:16526"/>
        <dbReference type="ChEBI" id="CHEBI:57287"/>
        <dbReference type="ChEBI" id="CHEBI:57384"/>
        <dbReference type="ChEBI" id="CHEBI:90725"/>
        <dbReference type="ChEBI" id="CHEBI:90736"/>
        <dbReference type="EC" id="2.3.1.199"/>
    </reaction>
</comment>
<dbReference type="InterPro" id="IPR019775">
    <property type="entry name" value="WD40_repeat_CS"/>
</dbReference>
<keyword evidence="11" id="KW-0677">Repeat</keyword>
<dbReference type="InterPro" id="IPR001680">
    <property type="entry name" value="WD40_rpt"/>
</dbReference>
<keyword evidence="26" id="KW-1185">Reference proteome</keyword>
<evidence type="ECO:0000256" key="1">
    <source>
        <dbReference type="ARBA" id="ARBA00004109"/>
    </source>
</evidence>
<evidence type="ECO:0000256" key="22">
    <source>
        <dbReference type="ARBA" id="ARBA00062934"/>
    </source>
</evidence>
<evidence type="ECO:0000256" key="17">
    <source>
        <dbReference type="ARBA" id="ARBA00023136"/>
    </source>
</evidence>
<dbReference type="PROSITE" id="PS01188">
    <property type="entry name" value="ELO"/>
    <property type="match status" value="1"/>
</dbReference>
<evidence type="ECO:0000256" key="13">
    <source>
        <dbReference type="ARBA" id="ARBA00022786"/>
    </source>
</evidence>